<comment type="caution">
    <text evidence="2">The sequence shown here is derived from an EMBL/GenBank/DDBJ whole genome shotgun (WGS) entry which is preliminary data.</text>
</comment>
<dbReference type="AlphaFoldDB" id="A0A3M7PZI0"/>
<reference evidence="2 3" key="1">
    <citation type="journal article" date="2018" name="Sci. Rep.">
        <title>Genomic signatures of local adaptation to the degree of environmental predictability in rotifers.</title>
        <authorList>
            <person name="Franch-Gras L."/>
            <person name="Hahn C."/>
            <person name="Garcia-Roger E.M."/>
            <person name="Carmona M.J."/>
            <person name="Serra M."/>
            <person name="Gomez A."/>
        </authorList>
    </citation>
    <scope>NUCLEOTIDE SEQUENCE [LARGE SCALE GENOMIC DNA]</scope>
    <source>
        <strain evidence="2">HYR1</strain>
    </source>
</reference>
<dbReference type="EMBL" id="REGN01008254">
    <property type="protein sequence ID" value="RNA04048.1"/>
    <property type="molecule type" value="Genomic_DNA"/>
</dbReference>
<feature type="region of interest" description="Disordered" evidence="1">
    <location>
        <begin position="156"/>
        <end position="179"/>
    </location>
</feature>
<proteinExistence type="predicted"/>
<feature type="compositionally biased region" description="Basic and acidic residues" evidence="1">
    <location>
        <begin position="165"/>
        <end position="179"/>
    </location>
</feature>
<protein>
    <submittedName>
        <fullName evidence="2">Uncharacterized protein</fullName>
    </submittedName>
</protein>
<evidence type="ECO:0000313" key="2">
    <source>
        <dbReference type="EMBL" id="RNA04048.1"/>
    </source>
</evidence>
<evidence type="ECO:0000256" key="1">
    <source>
        <dbReference type="SAM" id="MobiDB-lite"/>
    </source>
</evidence>
<dbReference type="Proteomes" id="UP000276133">
    <property type="component" value="Unassembled WGS sequence"/>
</dbReference>
<evidence type="ECO:0000313" key="3">
    <source>
        <dbReference type="Proteomes" id="UP000276133"/>
    </source>
</evidence>
<sequence length="200" mass="23624">MVCCKKNKILDKIIHAPVIIMAIRPKMIIRLPRVPYEITKNLTGWSFPLKKLENVSKTKIYFALMNIILVISSEAREWLRGAQVIPSKNLNELKTPYLLNLDIYNNNIVNLPYFTIICKPRIILVDLFKLYLVMNRPTPEISQLIRNWSQKALEAEEKKRKKEDKKKQNQENKRIEKEEKKKIMVRIKIGSQLNSKYPHN</sequence>
<keyword evidence="3" id="KW-1185">Reference proteome</keyword>
<name>A0A3M7PZI0_BRAPC</name>
<gene>
    <name evidence="2" type="ORF">BpHYR1_008355</name>
</gene>
<accession>A0A3M7PZI0</accession>
<organism evidence="2 3">
    <name type="scientific">Brachionus plicatilis</name>
    <name type="common">Marine rotifer</name>
    <name type="synonym">Brachionus muelleri</name>
    <dbReference type="NCBI Taxonomy" id="10195"/>
    <lineage>
        <taxon>Eukaryota</taxon>
        <taxon>Metazoa</taxon>
        <taxon>Spiralia</taxon>
        <taxon>Gnathifera</taxon>
        <taxon>Rotifera</taxon>
        <taxon>Eurotatoria</taxon>
        <taxon>Monogononta</taxon>
        <taxon>Pseudotrocha</taxon>
        <taxon>Ploima</taxon>
        <taxon>Brachionidae</taxon>
        <taxon>Brachionus</taxon>
    </lineage>
</organism>